<dbReference type="GO" id="GO:0003735">
    <property type="term" value="F:structural constituent of ribosome"/>
    <property type="evidence" value="ECO:0007669"/>
    <property type="project" value="InterPro"/>
</dbReference>
<dbReference type="Proteomes" id="UP000268093">
    <property type="component" value="Unassembled WGS sequence"/>
</dbReference>
<dbReference type="SUPFAM" id="SSF53137">
    <property type="entry name" value="Translational machinery components"/>
    <property type="match status" value="1"/>
</dbReference>
<dbReference type="OrthoDB" id="1654884at2759"/>
<proteinExistence type="inferred from homology"/>
<protein>
    <submittedName>
        <fullName evidence="4">Uncharacterized protein</fullName>
    </submittedName>
</protein>
<dbReference type="HAMAP" id="MF_01310">
    <property type="entry name" value="Ribosomal_uS11"/>
    <property type="match status" value="1"/>
</dbReference>
<dbReference type="GO" id="GO:1990904">
    <property type="term" value="C:ribonucleoprotein complex"/>
    <property type="evidence" value="ECO:0007669"/>
    <property type="project" value="UniProtKB-KW"/>
</dbReference>
<reference evidence="4 5" key="1">
    <citation type="journal article" date="2018" name="New Phytol.">
        <title>Phylogenomics of Endogonaceae and evolution of mycorrhizas within Mucoromycota.</title>
        <authorList>
            <person name="Chang Y."/>
            <person name="Desiro A."/>
            <person name="Na H."/>
            <person name="Sandor L."/>
            <person name="Lipzen A."/>
            <person name="Clum A."/>
            <person name="Barry K."/>
            <person name="Grigoriev I.V."/>
            <person name="Martin F.M."/>
            <person name="Stajich J.E."/>
            <person name="Smith M.E."/>
            <person name="Bonito G."/>
            <person name="Spatafora J.W."/>
        </authorList>
    </citation>
    <scope>NUCLEOTIDE SEQUENCE [LARGE SCALE GENOMIC DNA]</scope>
    <source>
        <strain evidence="4 5">GMNB39</strain>
    </source>
</reference>
<comment type="similarity">
    <text evidence="1">Belongs to the universal ribosomal protein uS11 family.</text>
</comment>
<dbReference type="Pfam" id="PF00411">
    <property type="entry name" value="Ribosomal_S11"/>
    <property type="match status" value="1"/>
</dbReference>
<dbReference type="InterPro" id="IPR001971">
    <property type="entry name" value="Ribosomal_uS11"/>
</dbReference>
<accession>A0A433BA80</accession>
<evidence type="ECO:0000256" key="2">
    <source>
        <dbReference type="ARBA" id="ARBA00022980"/>
    </source>
</evidence>
<dbReference type="EMBL" id="RBNI01014618">
    <property type="protein sequence ID" value="RUP19889.1"/>
    <property type="molecule type" value="Genomic_DNA"/>
</dbReference>
<dbReference type="Gene3D" id="3.30.420.80">
    <property type="entry name" value="Ribosomal protein S11"/>
    <property type="match status" value="1"/>
</dbReference>
<dbReference type="InterPro" id="IPR036967">
    <property type="entry name" value="Ribosomal_uS11_sf"/>
</dbReference>
<organism evidence="4 5">
    <name type="scientific">Jimgerdemannia flammicorona</name>
    <dbReference type="NCBI Taxonomy" id="994334"/>
    <lineage>
        <taxon>Eukaryota</taxon>
        <taxon>Fungi</taxon>
        <taxon>Fungi incertae sedis</taxon>
        <taxon>Mucoromycota</taxon>
        <taxon>Mucoromycotina</taxon>
        <taxon>Endogonomycetes</taxon>
        <taxon>Endogonales</taxon>
        <taxon>Endogonaceae</taxon>
        <taxon>Jimgerdemannia</taxon>
    </lineage>
</organism>
<evidence type="ECO:0000313" key="5">
    <source>
        <dbReference type="Proteomes" id="UP000268093"/>
    </source>
</evidence>
<keyword evidence="5" id="KW-1185">Reference proteome</keyword>
<keyword evidence="2" id="KW-0689">Ribosomal protein</keyword>
<evidence type="ECO:0000256" key="1">
    <source>
        <dbReference type="ARBA" id="ARBA00006194"/>
    </source>
</evidence>
<dbReference type="PANTHER" id="PTHR11759">
    <property type="entry name" value="40S RIBOSOMAL PROTEIN S14/30S RIBOSOMAL PROTEIN S11"/>
    <property type="match status" value="1"/>
</dbReference>
<sequence length="219" mass="23425">MLTRNTILKPAVLRATALRWSSKKPKVGTDALLSVLNQSMSPTSSSDTVDSNFNEALGMIDGAVKKSANYNPSSSLTPLRPGTRTVAERLKIDISSSLNKSSMASHNLHIHASYNNTILTLAAPDGSNLVWTSGGTAGFKKAARGGYEAAHQAAIQMLQKVEEKNLQVGTVHLIMKGFGPGRDAAFKAIVAGNLWGINRITDATPIPFNGCRPKKTRRL</sequence>
<name>A0A433BA80_9FUNG</name>
<evidence type="ECO:0000313" key="4">
    <source>
        <dbReference type="EMBL" id="RUP19889.1"/>
    </source>
</evidence>
<keyword evidence="3" id="KW-0687">Ribonucleoprotein</keyword>
<dbReference type="AlphaFoldDB" id="A0A433BA80"/>
<evidence type="ECO:0000256" key="3">
    <source>
        <dbReference type="ARBA" id="ARBA00023274"/>
    </source>
</evidence>
<dbReference type="GO" id="GO:0006412">
    <property type="term" value="P:translation"/>
    <property type="evidence" value="ECO:0007669"/>
    <property type="project" value="InterPro"/>
</dbReference>
<gene>
    <name evidence="4" type="ORF">BC936DRAFT_139283</name>
</gene>
<comment type="caution">
    <text evidence="4">The sequence shown here is derived from an EMBL/GenBank/DDBJ whole genome shotgun (WGS) entry which is preliminary data.</text>
</comment>
<dbReference type="GO" id="GO:0005840">
    <property type="term" value="C:ribosome"/>
    <property type="evidence" value="ECO:0007669"/>
    <property type="project" value="UniProtKB-KW"/>
</dbReference>